<protein>
    <submittedName>
        <fullName evidence="3">Helix-turn-helix domain-containing protein</fullName>
    </submittedName>
</protein>
<dbReference type="SUPFAM" id="SSF47413">
    <property type="entry name" value="lambda repressor-like DNA-binding domains"/>
    <property type="match status" value="1"/>
</dbReference>
<dbReference type="SMART" id="SM00530">
    <property type="entry name" value="HTH_XRE"/>
    <property type="match status" value="1"/>
</dbReference>
<dbReference type="InterPro" id="IPR001387">
    <property type="entry name" value="Cro/C1-type_HTH"/>
</dbReference>
<name>A0A3P1T1M5_9ACTN</name>
<evidence type="ECO:0000256" key="1">
    <source>
        <dbReference type="SAM" id="MobiDB-lite"/>
    </source>
</evidence>
<dbReference type="CDD" id="cd00093">
    <property type="entry name" value="HTH_XRE"/>
    <property type="match status" value="1"/>
</dbReference>
<dbReference type="PROSITE" id="PS50943">
    <property type="entry name" value="HTH_CROC1"/>
    <property type="match status" value="1"/>
</dbReference>
<sequence length="95" mass="10692">MDDHRSNLRLADFGHHVRGWRMALGLTAQQVAERAEITRDTLRRIETGSTGVGFGNVARVLEVLGLLDRIVDAADPLDDDLGRSRADRLHRKRVH</sequence>
<evidence type="ECO:0000313" key="3">
    <source>
        <dbReference type="EMBL" id="RRD03341.1"/>
    </source>
</evidence>
<feature type="domain" description="HTH cro/C1-type" evidence="2">
    <location>
        <begin position="17"/>
        <end position="70"/>
    </location>
</feature>
<evidence type="ECO:0000313" key="4">
    <source>
        <dbReference type="Proteomes" id="UP000280819"/>
    </source>
</evidence>
<dbReference type="RefSeq" id="WP_124845903.1">
    <property type="nucleotide sequence ID" value="NZ_RQZG01000022.1"/>
</dbReference>
<organism evidence="3 4">
    <name type="scientific">Arachnia propionica</name>
    <dbReference type="NCBI Taxonomy" id="1750"/>
    <lineage>
        <taxon>Bacteria</taxon>
        <taxon>Bacillati</taxon>
        <taxon>Actinomycetota</taxon>
        <taxon>Actinomycetes</taxon>
        <taxon>Propionibacteriales</taxon>
        <taxon>Propionibacteriaceae</taxon>
        <taxon>Arachnia</taxon>
    </lineage>
</organism>
<proteinExistence type="predicted"/>
<dbReference type="EMBL" id="RQZG01000022">
    <property type="protein sequence ID" value="RRD03341.1"/>
    <property type="molecule type" value="Genomic_DNA"/>
</dbReference>
<dbReference type="Gene3D" id="1.10.260.40">
    <property type="entry name" value="lambda repressor-like DNA-binding domains"/>
    <property type="match status" value="1"/>
</dbReference>
<accession>A0A3P1T1M5</accession>
<feature type="region of interest" description="Disordered" evidence="1">
    <location>
        <begin position="76"/>
        <end position="95"/>
    </location>
</feature>
<dbReference type="Proteomes" id="UP000280819">
    <property type="component" value="Unassembled WGS sequence"/>
</dbReference>
<dbReference type="InterPro" id="IPR010982">
    <property type="entry name" value="Lambda_DNA-bd_dom_sf"/>
</dbReference>
<dbReference type="AlphaFoldDB" id="A0A3P1T1M5"/>
<dbReference type="OrthoDB" id="6637137at2"/>
<comment type="caution">
    <text evidence="3">The sequence shown here is derived from an EMBL/GenBank/DDBJ whole genome shotgun (WGS) entry which is preliminary data.</text>
</comment>
<dbReference type="Pfam" id="PF13560">
    <property type="entry name" value="HTH_31"/>
    <property type="match status" value="1"/>
</dbReference>
<gene>
    <name evidence="3" type="ORF">EII34_14575</name>
</gene>
<dbReference type="GO" id="GO:0003677">
    <property type="term" value="F:DNA binding"/>
    <property type="evidence" value="ECO:0007669"/>
    <property type="project" value="InterPro"/>
</dbReference>
<evidence type="ECO:0000259" key="2">
    <source>
        <dbReference type="PROSITE" id="PS50943"/>
    </source>
</evidence>
<reference evidence="3 4" key="1">
    <citation type="submission" date="2018-11" db="EMBL/GenBank/DDBJ databases">
        <title>Genomes From Bacteria Associated with the Canine Oral Cavity: a Test Case for Automated Genome-Based Taxonomic Assignment.</title>
        <authorList>
            <person name="Coil D.A."/>
            <person name="Jospin G."/>
            <person name="Darling A.E."/>
            <person name="Wallis C."/>
            <person name="Davis I.J."/>
            <person name="Harris S."/>
            <person name="Eisen J.A."/>
            <person name="Holcombe L.J."/>
            <person name="O'Flynn C."/>
        </authorList>
    </citation>
    <scope>NUCLEOTIDE SEQUENCE [LARGE SCALE GENOMIC DNA]</scope>
    <source>
        <strain evidence="3 4">OH887_COT-365</strain>
    </source>
</reference>